<dbReference type="InterPro" id="IPR050425">
    <property type="entry name" value="NAD(P)_dehydrat-like"/>
</dbReference>
<reference evidence="4 5" key="1">
    <citation type="journal article" date="2014" name="Nat. Commun.">
        <title>Multiple recent horizontal transfers of a large genomic region in cheese making fungi.</title>
        <authorList>
            <person name="Cheeseman K."/>
            <person name="Ropars J."/>
            <person name="Renault P."/>
            <person name="Dupont J."/>
            <person name="Gouzy J."/>
            <person name="Branca A."/>
            <person name="Abraham A.L."/>
            <person name="Ceppi M."/>
            <person name="Conseiller E."/>
            <person name="Debuchy R."/>
            <person name="Malagnac F."/>
            <person name="Goarin A."/>
            <person name="Silar P."/>
            <person name="Lacoste S."/>
            <person name="Sallet E."/>
            <person name="Bensimon A."/>
            <person name="Giraud T."/>
            <person name="Brygoo Y."/>
        </authorList>
    </citation>
    <scope>NUCLEOTIDE SEQUENCE [LARGE SCALE GENOMIC DNA]</scope>
    <source>
        <strain evidence="5">FM 013</strain>
    </source>
</reference>
<dbReference type="InterPro" id="IPR036291">
    <property type="entry name" value="NAD(P)-bd_dom_sf"/>
</dbReference>
<keyword evidence="1" id="KW-0560">Oxidoreductase</keyword>
<evidence type="ECO:0000259" key="3">
    <source>
        <dbReference type="Pfam" id="PF01370"/>
    </source>
</evidence>
<name>A0A0G4PR93_PENC3</name>
<evidence type="ECO:0000256" key="2">
    <source>
        <dbReference type="ARBA" id="ARBA00023445"/>
    </source>
</evidence>
<comment type="similarity">
    <text evidence="2">Belongs to the NAD(P)-dependent epimerase/dehydratase family. Dihydroflavonol-4-reductase subfamily.</text>
</comment>
<dbReference type="STRING" id="1429867.A0A0G4PR93"/>
<dbReference type="SUPFAM" id="SSF51735">
    <property type="entry name" value="NAD(P)-binding Rossmann-fold domains"/>
    <property type="match status" value="1"/>
</dbReference>
<accession>A0A0G4PR93</accession>
<dbReference type="InterPro" id="IPR001509">
    <property type="entry name" value="Epimerase_deHydtase"/>
</dbReference>
<dbReference type="PANTHER" id="PTHR10366:SF812">
    <property type="entry name" value="VPS9 DOMAIN-CONTAINING PROTEIN"/>
    <property type="match status" value="1"/>
</dbReference>
<gene>
    <name evidence="4" type="ORF">PCAMFM013_S031g000088</name>
</gene>
<evidence type="ECO:0000256" key="1">
    <source>
        <dbReference type="ARBA" id="ARBA00023002"/>
    </source>
</evidence>
<dbReference type="PANTHER" id="PTHR10366">
    <property type="entry name" value="NAD DEPENDENT EPIMERASE/DEHYDRATASE"/>
    <property type="match status" value="1"/>
</dbReference>
<dbReference type="GO" id="GO:0016616">
    <property type="term" value="F:oxidoreductase activity, acting on the CH-OH group of donors, NAD or NADP as acceptor"/>
    <property type="evidence" value="ECO:0007669"/>
    <property type="project" value="TreeGrafter"/>
</dbReference>
<protein>
    <submittedName>
        <fullName evidence="4">NAD-dependent epimerase/dehydratase</fullName>
    </submittedName>
</protein>
<dbReference type="Proteomes" id="UP000053732">
    <property type="component" value="Unassembled WGS sequence"/>
</dbReference>
<keyword evidence="5" id="KW-1185">Reference proteome</keyword>
<dbReference type="Gene3D" id="3.40.50.720">
    <property type="entry name" value="NAD(P)-binding Rossmann-like Domain"/>
    <property type="match status" value="1"/>
</dbReference>
<feature type="domain" description="NAD-dependent epimerase/dehydratase" evidence="3">
    <location>
        <begin position="4"/>
        <end position="243"/>
    </location>
</feature>
<proteinExistence type="inferred from homology"/>
<dbReference type="Pfam" id="PF01370">
    <property type="entry name" value="Epimerase"/>
    <property type="match status" value="1"/>
</dbReference>
<sequence length="324" mass="34809">MSLVLITGATGFIGSQVVLQTLEAGHNVHLVVRRLEQADKLRRIFSKHDEKLSFAVLPDITAPGGFDEALQGVDYVIHVASPIAGSGESDLLTPAVKGTVSVLESAVKVPSIRKVVITASILSIIPLTPPADGAFVTEDNDFDFTFDAESPAALSPIGQYHASKIAAHKAVIDFVATNNPSFDVVTIHPVLVFGRSLIQETAEELSGSNGMLFQTLMSETPFGKQFLGVHVSDVASAHVSALTGSCTSINGVQPYLVSSKARSWHEVHDFVKSRYPGLAIKLPPLDTLSYEVDTTRAHRELGIEFQGMEVQVTDLLDQQLELRG</sequence>
<dbReference type="EMBL" id="HG793164">
    <property type="protein sequence ID" value="CRL28920.1"/>
    <property type="molecule type" value="Genomic_DNA"/>
</dbReference>
<evidence type="ECO:0000313" key="5">
    <source>
        <dbReference type="Proteomes" id="UP000053732"/>
    </source>
</evidence>
<evidence type="ECO:0000313" key="4">
    <source>
        <dbReference type="EMBL" id="CRL28920.1"/>
    </source>
</evidence>
<dbReference type="AlphaFoldDB" id="A0A0G4PR93"/>
<organism evidence="4 5">
    <name type="scientific">Penicillium camemberti (strain FM 013)</name>
    <dbReference type="NCBI Taxonomy" id="1429867"/>
    <lineage>
        <taxon>Eukaryota</taxon>
        <taxon>Fungi</taxon>
        <taxon>Dikarya</taxon>
        <taxon>Ascomycota</taxon>
        <taxon>Pezizomycotina</taxon>
        <taxon>Eurotiomycetes</taxon>
        <taxon>Eurotiomycetidae</taxon>
        <taxon>Eurotiales</taxon>
        <taxon>Aspergillaceae</taxon>
        <taxon>Penicillium</taxon>
    </lineage>
</organism>